<dbReference type="PANTHER" id="PTHR23502">
    <property type="entry name" value="MAJOR FACILITATOR SUPERFAMILY"/>
    <property type="match status" value="1"/>
</dbReference>
<feature type="region of interest" description="Disordered" evidence="6">
    <location>
        <begin position="1"/>
        <end position="49"/>
    </location>
</feature>
<evidence type="ECO:0000256" key="5">
    <source>
        <dbReference type="ARBA" id="ARBA00023136"/>
    </source>
</evidence>
<feature type="transmembrane region" description="Helical" evidence="7">
    <location>
        <begin position="230"/>
        <end position="254"/>
    </location>
</feature>
<feature type="domain" description="Major facilitator superfamily (MFS) profile" evidence="8">
    <location>
        <begin position="106"/>
        <end position="553"/>
    </location>
</feature>
<dbReference type="EMBL" id="PTQR01000128">
    <property type="protein sequence ID" value="TKX18461.1"/>
    <property type="molecule type" value="Genomic_DNA"/>
</dbReference>
<dbReference type="AlphaFoldDB" id="A0A4U7APV9"/>
<dbReference type="PANTHER" id="PTHR23502:SF134">
    <property type="entry name" value="MAJOR FACILITATOR SUPERFAMILY (MFS) PROFILE DOMAIN-CONTAINING PROTEIN-RELATED"/>
    <property type="match status" value="1"/>
</dbReference>
<dbReference type="Pfam" id="PF07690">
    <property type="entry name" value="MFS_1"/>
    <property type="match status" value="1"/>
</dbReference>
<evidence type="ECO:0000259" key="8">
    <source>
        <dbReference type="PROSITE" id="PS50850"/>
    </source>
</evidence>
<comment type="similarity">
    <text evidence="2">Belongs to the major facilitator superfamily.</text>
</comment>
<dbReference type="FunFam" id="1.20.1720.10:FF:000061">
    <property type="entry name" value="Uncharacterized protein"/>
    <property type="match status" value="1"/>
</dbReference>
<feature type="transmembrane region" description="Helical" evidence="7">
    <location>
        <begin position="136"/>
        <end position="160"/>
    </location>
</feature>
<dbReference type="InterPro" id="IPR020846">
    <property type="entry name" value="MFS_dom"/>
</dbReference>
<feature type="transmembrane region" description="Helical" evidence="7">
    <location>
        <begin position="197"/>
        <end position="218"/>
    </location>
</feature>
<feature type="transmembrane region" description="Helical" evidence="7">
    <location>
        <begin position="396"/>
        <end position="415"/>
    </location>
</feature>
<evidence type="ECO:0000256" key="3">
    <source>
        <dbReference type="ARBA" id="ARBA00022692"/>
    </source>
</evidence>
<feature type="transmembrane region" description="Helical" evidence="7">
    <location>
        <begin position="358"/>
        <end position="384"/>
    </location>
</feature>
<evidence type="ECO:0000256" key="1">
    <source>
        <dbReference type="ARBA" id="ARBA00004141"/>
    </source>
</evidence>
<comment type="caution">
    <text evidence="9">The sequence shown here is derived from an EMBL/GenBank/DDBJ whole genome shotgun (WGS) entry which is preliminary data.</text>
</comment>
<evidence type="ECO:0000256" key="2">
    <source>
        <dbReference type="ARBA" id="ARBA00008335"/>
    </source>
</evidence>
<sequence>MADPEVKLPRTSSQEDDSSTDLDSTPRVPSHDPEKDDKAGATSHSSKSSTIGADDAITYQYLTWHTSLPTPAFPPASSLPENLPSTAGYEKIISPFLWSEKRKNLITWLSCAATIVTAWAAGSYTMGDDQMSAEWGVSRVAITVGVTIFTAGFAIAPMVLAPFSEINGRRPVFVVTGILYVIFQLCCALTRSYGGMLISRFLKGCVSSTFSTMVGGVVSDIYQSEDRNTAMALFSGSALLGTGLGPMVSGFIAANTTWRWIFYLQVITCGVLMVFIIVFFKETRGSVLLSRKAKAINKYYDELEALGIVGVKIKDTDGNDVVRRIRWKVKSDEERSSVVKMITISLYRPFHLLVTEPTVFFFSLWISFSWSVLYLTFGAIPLVFRTLYDFTLDQAGAVFSAISIAAIISTIIAIYGDKIMKRRRPDMNKTPEGRLWFPCIQSCLLPIGLFWFGWTSYRSVHWIVPALGIGCATMGIFSIYLAVFNYLADTYHRFASSALAAQSFCRNMLGGAVPLVIVQMYTNLGFQAASSLLGGIGILLTAVPFALLIWGPKIRAKSKIASEIMGQND</sequence>
<dbReference type="Proteomes" id="UP000308133">
    <property type="component" value="Unassembled WGS sequence"/>
</dbReference>
<evidence type="ECO:0000313" key="10">
    <source>
        <dbReference type="Proteomes" id="UP000308133"/>
    </source>
</evidence>
<feature type="transmembrane region" description="Helical" evidence="7">
    <location>
        <begin position="435"/>
        <end position="454"/>
    </location>
</feature>
<gene>
    <name evidence="9" type="ORF">C1H76_9250</name>
</gene>
<keyword evidence="3 7" id="KW-0812">Transmembrane</keyword>
<evidence type="ECO:0000313" key="9">
    <source>
        <dbReference type="EMBL" id="TKX18461.1"/>
    </source>
</evidence>
<evidence type="ECO:0000256" key="6">
    <source>
        <dbReference type="SAM" id="MobiDB-lite"/>
    </source>
</evidence>
<dbReference type="PROSITE" id="PS50850">
    <property type="entry name" value="MFS"/>
    <property type="match status" value="1"/>
</dbReference>
<name>A0A4U7APV9_9PEZI</name>
<feature type="transmembrane region" description="Helical" evidence="7">
    <location>
        <begin position="528"/>
        <end position="550"/>
    </location>
</feature>
<keyword evidence="4 7" id="KW-1133">Transmembrane helix</keyword>
<feature type="compositionally biased region" description="Basic and acidic residues" evidence="6">
    <location>
        <begin position="29"/>
        <end position="39"/>
    </location>
</feature>
<dbReference type="CDD" id="cd17323">
    <property type="entry name" value="MFS_Tpo1_MDR_like"/>
    <property type="match status" value="1"/>
</dbReference>
<dbReference type="GO" id="GO:0005886">
    <property type="term" value="C:plasma membrane"/>
    <property type="evidence" value="ECO:0007669"/>
    <property type="project" value="TreeGrafter"/>
</dbReference>
<dbReference type="Gene3D" id="1.20.1250.20">
    <property type="entry name" value="MFS general substrate transporter like domains"/>
    <property type="match status" value="1"/>
</dbReference>
<feature type="transmembrane region" description="Helical" evidence="7">
    <location>
        <begin position="460"/>
        <end position="483"/>
    </location>
</feature>
<comment type="subcellular location">
    <subcellularLocation>
        <location evidence="1">Membrane</location>
        <topology evidence="1">Multi-pass membrane protein</topology>
    </subcellularLocation>
</comment>
<evidence type="ECO:0000256" key="7">
    <source>
        <dbReference type="SAM" id="Phobius"/>
    </source>
</evidence>
<feature type="transmembrane region" description="Helical" evidence="7">
    <location>
        <begin position="105"/>
        <end position="124"/>
    </location>
</feature>
<dbReference type="GO" id="GO:0022857">
    <property type="term" value="F:transmembrane transporter activity"/>
    <property type="evidence" value="ECO:0007669"/>
    <property type="project" value="InterPro"/>
</dbReference>
<evidence type="ECO:0000256" key="4">
    <source>
        <dbReference type="ARBA" id="ARBA00022989"/>
    </source>
</evidence>
<dbReference type="FunFam" id="1.20.1250.20:FF:000082">
    <property type="entry name" value="MFS multidrug transporter, putative"/>
    <property type="match status" value="1"/>
</dbReference>
<feature type="transmembrane region" description="Helical" evidence="7">
    <location>
        <begin position="504"/>
        <end position="522"/>
    </location>
</feature>
<protein>
    <submittedName>
        <fullName evidence="9">MFS transporter-like protein 173</fullName>
    </submittedName>
</protein>
<feature type="transmembrane region" description="Helical" evidence="7">
    <location>
        <begin position="172"/>
        <end position="191"/>
    </location>
</feature>
<dbReference type="SUPFAM" id="SSF103473">
    <property type="entry name" value="MFS general substrate transporter"/>
    <property type="match status" value="1"/>
</dbReference>
<feature type="transmembrane region" description="Helical" evidence="7">
    <location>
        <begin position="260"/>
        <end position="280"/>
    </location>
</feature>
<reference evidence="9 10" key="1">
    <citation type="submission" date="2018-02" db="EMBL/GenBank/DDBJ databases">
        <title>Draft genome sequences of Elsinoe sp., causing black scab on jojoba.</title>
        <authorList>
            <person name="Stodart B."/>
            <person name="Jeffress S."/>
            <person name="Ash G."/>
            <person name="Arun Chinnappa K."/>
        </authorList>
    </citation>
    <scope>NUCLEOTIDE SEQUENCE [LARGE SCALE GENOMIC DNA]</scope>
    <source>
        <strain evidence="9 10">Hillstone_2</strain>
    </source>
</reference>
<organism evidence="9 10">
    <name type="scientific">Elsinoe australis</name>
    <dbReference type="NCBI Taxonomy" id="40998"/>
    <lineage>
        <taxon>Eukaryota</taxon>
        <taxon>Fungi</taxon>
        <taxon>Dikarya</taxon>
        <taxon>Ascomycota</taxon>
        <taxon>Pezizomycotina</taxon>
        <taxon>Dothideomycetes</taxon>
        <taxon>Dothideomycetidae</taxon>
        <taxon>Myriangiales</taxon>
        <taxon>Elsinoaceae</taxon>
        <taxon>Elsinoe</taxon>
    </lineage>
</organism>
<dbReference type="InterPro" id="IPR011701">
    <property type="entry name" value="MFS"/>
</dbReference>
<keyword evidence="5 7" id="KW-0472">Membrane</keyword>
<accession>A0A4U7APV9</accession>
<dbReference type="InterPro" id="IPR036259">
    <property type="entry name" value="MFS_trans_sf"/>
</dbReference>
<proteinExistence type="inferred from homology"/>